<dbReference type="PANTHER" id="PTHR44757:SF2">
    <property type="entry name" value="BIOFILM ARCHITECTURE MAINTENANCE PROTEIN MBAA"/>
    <property type="match status" value="1"/>
</dbReference>
<sequence length="568" mass="64523">MTDKYRTAVDAAAIFSETDPDGTITYVNDQFCAVSGYSKEELLGSNHRILNSGQHPQEFYDSIWATITRGEIWKGEICNRRKDGSLYWVNSTIVPITDDETQKVVKYISIRFDVTEHQELLQALQWRASHDVLTGLPNRALLHERLGMAISSARRHHRLLALGMLDLDGFKIINDTYGHAIGDRLLVEVANRLHETLREEDTLARMGGDEFVLILNDIQLQTLPISLRRLLETLSQPYEIDGQSLEIAGSIGVTIYPNDNEDPDTLLRHADQAMYQAKQDGRNRFQIFDVPTNNEARAASLMLARLEQALMRQELRLYYQPKVNLQTGKVIGFEALLRWQSPYEGLVPPLQFLPFVERNDLIVEIGEWVIDQALRQIKQWSLLGHSWPVSVNIAARHFQKPNFVERLRTILDRHPEVSPNLLDIEIVESTAIENMEHVTHCLMACQAMGVTFSLDDFGTGYSSLSYLKRLPAQTIKIDQSFVRDILTDKEDLALSEAIIGLSKAFDREVLAEGVETRSQGKMLLEIGCQLAQGYGIARPMPADQVLKWVEHYSRSPSWEGESQQDLSP</sequence>
<name>A0A2X2DBZ2_PSELU</name>
<dbReference type="CDD" id="cd01949">
    <property type="entry name" value="GGDEF"/>
    <property type="match status" value="1"/>
</dbReference>
<dbReference type="SUPFAM" id="SSF55073">
    <property type="entry name" value="Nucleotide cyclase"/>
    <property type="match status" value="1"/>
</dbReference>
<dbReference type="EMBL" id="JADMCD010000005">
    <property type="protein sequence ID" value="MBF8641455.1"/>
    <property type="molecule type" value="Genomic_DNA"/>
</dbReference>
<dbReference type="RefSeq" id="WP_010798882.1">
    <property type="nucleotide sequence ID" value="NZ_CP069263.1"/>
</dbReference>
<feature type="domain" description="EAL" evidence="5">
    <location>
        <begin position="299"/>
        <end position="553"/>
    </location>
</feature>
<evidence type="ECO:0000259" key="6">
    <source>
        <dbReference type="PROSITE" id="PS50887"/>
    </source>
</evidence>
<reference evidence="8 9" key="1">
    <citation type="submission" date="2018-06" db="EMBL/GenBank/DDBJ databases">
        <authorList>
            <consortium name="Pathogen Informatics"/>
            <person name="Doyle S."/>
        </authorList>
    </citation>
    <scope>NUCLEOTIDE SEQUENCE [LARGE SCALE GENOMIC DNA]</scope>
    <source>
        <strain evidence="8 9">NCTC11842</strain>
    </source>
</reference>
<dbReference type="NCBIfam" id="TIGR00254">
    <property type="entry name" value="GGDEF"/>
    <property type="match status" value="1"/>
</dbReference>
<dbReference type="GO" id="GO:0071111">
    <property type="term" value="F:cyclic-guanylate-specific phosphodiesterase activity"/>
    <property type="evidence" value="ECO:0007669"/>
    <property type="project" value="UniProtKB-EC"/>
</dbReference>
<dbReference type="InterPro" id="IPR000700">
    <property type="entry name" value="PAS-assoc_C"/>
</dbReference>
<dbReference type="Pfam" id="PF00563">
    <property type="entry name" value="EAL"/>
    <property type="match status" value="1"/>
</dbReference>
<dbReference type="CDD" id="cd00130">
    <property type="entry name" value="PAS"/>
    <property type="match status" value="1"/>
</dbReference>
<proteinExistence type="predicted"/>
<dbReference type="Pfam" id="PF13426">
    <property type="entry name" value="PAS_9"/>
    <property type="match status" value="1"/>
</dbReference>
<dbReference type="PROSITE" id="PS50887">
    <property type="entry name" value="GGDEF"/>
    <property type="match status" value="1"/>
</dbReference>
<dbReference type="SMART" id="SM00052">
    <property type="entry name" value="EAL"/>
    <property type="match status" value="1"/>
</dbReference>
<dbReference type="InterPro" id="IPR000160">
    <property type="entry name" value="GGDEF_dom"/>
</dbReference>
<dbReference type="AlphaFoldDB" id="A0A2X2DBZ2"/>
<feature type="domain" description="PAC" evidence="4">
    <location>
        <begin position="73"/>
        <end position="126"/>
    </location>
</feature>
<gene>
    <name evidence="8" type="primary">gmr_17</name>
    <name evidence="7" type="ORF">IRZ65_12250</name>
    <name evidence="8" type="ORF">NCTC11842_05546</name>
</gene>
<dbReference type="InterPro" id="IPR035965">
    <property type="entry name" value="PAS-like_dom_sf"/>
</dbReference>
<evidence type="ECO:0000259" key="3">
    <source>
        <dbReference type="PROSITE" id="PS50112"/>
    </source>
</evidence>
<accession>A0A2X2DBZ2</accession>
<reference evidence="7 10" key="2">
    <citation type="submission" date="2020-10" db="EMBL/GenBank/DDBJ databases">
        <title>Genome sequences of Pseudomonas isolates.</title>
        <authorList>
            <person name="Wessels L."/>
            <person name="Reich F."/>
            <person name="Hammerl J."/>
        </authorList>
    </citation>
    <scope>NUCLEOTIDE SEQUENCE [LARGE SCALE GENOMIC DNA]</scope>
    <source>
        <strain evidence="7 10">20-MO00624-0</strain>
    </source>
</reference>
<keyword evidence="8" id="KW-0378">Hydrolase</keyword>
<dbReference type="SMART" id="SM00091">
    <property type="entry name" value="PAS"/>
    <property type="match status" value="1"/>
</dbReference>
<dbReference type="SUPFAM" id="SSF55785">
    <property type="entry name" value="PYP-like sensor domain (PAS domain)"/>
    <property type="match status" value="1"/>
</dbReference>
<dbReference type="Gene3D" id="3.20.20.450">
    <property type="entry name" value="EAL domain"/>
    <property type="match status" value="1"/>
</dbReference>
<dbReference type="SUPFAM" id="SSF141868">
    <property type="entry name" value="EAL domain-like"/>
    <property type="match status" value="1"/>
</dbReference>
<dbReference type="InterPro" id="IPR043128">
    <property type="entry name" value="Rev_trsase/Diguanyl_cyclase"/>
</dbReference>
<evidence type="ECO:0000259" key="4">
    <source>
        <dbReference type="PROSITE" id="PS50113"/>
    </source>
</evidence>
<organism evidence="8 9">
    <name type="scientific">Pseudomonas luteola</name>
    <dbReference type="NCBI Taxonomy" id="47886"/>
    <lineage>
        <taxon>Bacteria</taxon>
        <taxon>Pseudomonadati</taxon>
        <taxon>Pseudomonadota</taxon>
        <taxon>Gammaproteobacteria</taxon>
        <taxon>Pseudomonadales</taxon>
        <taxon>Pseudomonadaceae</taxon>
        <taxon>Pseudomonas</taxon>
    </lineage>
</organism>
<dbReference type="EC" id="3.1.4.52" evidence="8"/>
<feature type="domain" description="GGDEF" evidence="6">
    <location>
        <begin position="158"/>
        <end position="290"/>
    </location>
</feature>
<dbReference type="PANTHER" id="PTHR44757">
    <property type="entry name" value="DIGUANYLATE CYCLASE DGCP"/>
    <property type="match status" value="1"/>
</dbReference>
<dbReference type="PROSITE" id="PS50112">
    <property type="entry name" value="PAS"/>
    <property type="match status" value="1"/>
</dbReference>
<evidence type="ECO:0000313" key="9">
    <source>
        <dbReference type="Proteomes" id="UP000250443"/>
    </source>
</evidence>
<dbReference type="PROSITE" id="PS50113">
    <property type="entry name" value="PAC"/>
    <property type="match status" value="1"/>
</dbReference>
<dbReference type="InterPro" id="IPR035919">
    <property type="entry name" value="EAL_sf"/>
</dbReference>
<comment type="cofactor">
    <cofactor evidence="1">
        <name>Mg(2+)</name>
        <dbReference type="ChEBI" id="CHEBI:18420"/>
    </cofactor>
</comment>
<evidence type="ECO:0000313" key="7">
    <source>
        <dbReference type="EMBL" id="MBF8641455.1"/>
    </source>
</evidence>
<comment type="subcellular location">
    <subcellularLocation>
        <location evidence="2">Cell inner membrane</location>
    </subcellularLocation>
</comment>
<dbReference type="Proteomes" id="UP000626180">
    <property type="component" value="Unassembled WGS sequence"/>
</dbReference>
<dbReference type="SMART" id="SM00267">
    <property type="entry name" value="GGDEF"/>
    <property type="match status" value="1"/>
</dbReference>
<dbReference type="EMBL" id="UAUF01000015">
    <property type="protein sequence ID" value="SPZ16513.1"/>
    <property type="molecule type" value="Genomic_DNA"/>
</dbReference>
<dbReference type="Gene3D" id="3.30.450.20">
    <property type="entry name" value="PAS domain"/>
    <property type="match status" value="1"/>
</dbReference>
<keyword evidence="10" id="KW-1185">Reference proteome</keyword>
<dbReference type="SMART" id="SM00086">
    <property type="entry name" value="PAC"/>
    <property type="match status" value="1"/>
</dbReference>
<dbReference type="FunFam" id="3.30.70.270:FF:000001">
    <property type="entry name" value="Diguanylate cyclase domain protein"/>
    <property type="match status" value="1"/>
</dbReference>
<dbReference type="Proteomes" id="UP000250443">
    <property type="component" value="Unassembled WGS sequence"/>
</dbReference>
<dbReference type="InterPro" id="IPR001633">
    <property type="entry name" value="EAL_dom"/>
</dbReference>
<dbReference type="InterPro" id="IPR000014">
    <property type="entry name" value="PAS"/>
</dbReference>
<dbReference type="InterPro" id="IPR001610">
    <property type="entry name" value="PAC"/>
</dbReference>
<evidence type="ECO:0000259" key="5">
    <source>
        <dbReference type="PROSITE" id="PS50883"/>
    </source>
</evidence>
<dbReference type="CDD" id="cd01948">
    <property type="entry name" value="EAL"/>
    <property type="match status" value="1"/>
</dbReference>
<protein>
    <submittedName>
        <fullName evidence="7">EAL domain-containing protein</fullName>
    </submittedName>
    <submittedName>
        <fullName evidence="8">PAS/PAC sensor-containing diguanylate cyclase/phosphodiesterase</fullName>
        <ecNumber evidence="8">3.1.4.52</ecNumber>
    </submittedName>
</protein>
<dbReference type="InterPro" id="IPR052155">
    <property type="entry name" value="Biofilm_reg_signaling"/>
</dbReference>
<dbReference type="NCBIfam" id="TIGR00229">
    <property type="entry name" value="sensory_box"/>
    <property type="match status" value="1"/>
</dbReference>
<dbReference type="Pfam" id="PF00990">
    <property type="entry name" value="GGDEF"/>
    <property type="match status" value="1"/>
</dbReference>
<evidence type="ECO:0000256" key="2">
    <source>
        <dbReference type="ARBA" id="ARBA00004533"/>
    </source>
</evidence>
<dbReference type="InterPro" id="IPR029787">
    <property type="entry name" value="Nucleotide_cyclase"/>
</dbReference>
<dbReference type="GO" id="GO:0005886">
    <property type="term" value="C:plasma membrane"/>
    <property type="evidence" value="ECO:0007669"/>
    <property type="project" value="UniProtKB-SubCell"/>
</dbReference>
<dbReference type="Gene3D" id="3.30.70.270">
    <property type="match status" value="1"/>
</dbReference>
<dbReference type="PROSITE" id="PS50883">
    <property type="entry name" value="EAL"/>
    <property type="match status" value="1"/>
</dbReference>
<evidence type="ECO:0000313" key="8">
    <source>
        <dbReference type="EMBL" id="SPZ16513.1"/>
    </source>
</evidence>
<evidence type="ECO:0000313" key="10">
    <source>
        <dbReference type="Proteomes" id="UP000626180"/>
    </source>
</evidence>
<evidence type="ECO:0000256" key="1">
    <source>
        <dbReference type="ARBA" id="ARBA00001946"/>
    </source>
</evidence>
<feature type="domain" description="PAS" evidence="3">
    <location>
        <begin position="19"/>
        <end position="58"/>
    </location>
</feature>